<dbReference type="HOGENOM" id="CLU_602224_0_0_11"/>
<dbReference type="InterPro" id="IPR058813">
    <property type="entry name" value="DNA-SBD_ScoMcrA"/>
</dbReference>
<gene>
    <name evidence="2" type="ordered locus">BN6_67330</name>
</gene>
<dbReference type="eggNOG" id="COG1403">
    <property type="taxonomic scope" value="Bacteria"/>
</dbReference>
<dbReference type="KEGG" id="sesp:BN6_67330"/>
<protein>
    <recommendedName>
        <fullName evidence="1">ScoMcrA-like DNA sulfur-binding domain-containing protein</fullName>
    </recommendedName>
</protein>
<keyword evidence="3" id="KW-1185">Reference proteome</keyword>
<dbReference type="STRING" id="1179773.BN6_67330"/>
<dbReference type="Pfam" id="PF26340">
    <property type="entry name" value="DNA-SBD_ScoMcrA"/>
    <property type="match status" value="1"/>
</dbReference>
<dbReference type="eggNOG" id="COG3440">
    <property type="taxonomic scope" value="Bacteria"/>
</dbReference>
<dbReference type="Proteomes" id="UP000006281">
    <property type="component" value="Chromosome"/>
</dbReference>
<dbReference type="AlphaFoldDB" id="K0K159"/>
<evidence type="ECO:0000313" key="2">
    <source>
        <dbReference type="EMBL" id="CCH33970.1"/>
    </source>
</evidence>
<dbReference type="EMBL" id="HE804045">
    <property type="protein sequence ID" value="CCH33970.1"/>
    <property type="molecule type" value="Genomic_DNA"/>
</dbReference>
<organism evidence="2 3">
    <name type="scientific">Saccharothrix espanaensis (strain ATCC 51144 / DSM 44229 / JCM 9112 / NBRC 15066 / NRRL 15764)</name>
    <dbReference type="NCBI Taxonomy" id="1179773"/>
    <lineage>
        <taxon>Bacteria</taxon>
        <taxon>Bacillati</taxon>
        <taxon>Actinomycetota</taxon>
        <taxon>Actinomycetes</taxon>
        <taxon>Pseudonocardiales</taxon>
        <taxon>Pseudonocardiaceae</taxon>
        <taxon>Saccharothrix</taxon>
    </lineage>
</organism>
<proteinExistence type="predicted"/>
<reference evidence="2 3" key="1">
    <citation type="journal article" date="2012" name="BMC Genomics">
        <title>Complete genome sequence of Saccharothrix espanaensis DSM 44229T and comparison to the other completely sequenced Pseudonocardiaceae.</title>
        <authorList>
            <person name="Strobel T."/>
            <person name="Al-Dilaimi A."/>
            <person name="Blom J."/>
            <person name="Gessner A."/>
            <person name="Kalinowski J."/>
            <person name="Luzhetska M."/>
            <person name="Puhler A."/>
            <person name="Szczepanowski R."/>
            <person name="Bechthold A."/>
            <person name="Ruckert C."/>
        </authorList>
    </citation>
    <scope>NUCLEOTIDE SEQUENCE [LARGE SCALE GENOMIC DNA]</scope>
    <source>
        <strain evidence="3">ATCC 51144 / DSM 44229 / JCM 9112 / NBRC 15066 / NRRL 15764</strain>
    </source>
</reference>
<evidence type="ECO:0000259" key="1">
    <source>
        <dbReference type="Pfam" id="PF26340"/>
    </source>
</evidence>
<feature type="domain" description="ScoMcrA-like DNA sulfur-binding" evidence="1">
    <location>
        <begin position="107"/>
        <end position="245"/>
    </location>
</feature>
<dbReference type="PATRIC" id="fig|1179773.3.peg.6789"/>
<name>K0K159_SACES</name>
<sequence length="493" mass="52422">MTDDAGADAGATVSVVGSGGRFEVVVAGSGVGVVELLLRRLAGYGAVLPGVDGGVRLGDLREFGEPAGRIGGLPARFSVEVGGTSAARLERDVAGRVARVDRRFGVAELMATLGDLNRYRRDGPPSLHKPLVLVWAIGQVARGHDRLYPWPAFREDVRAVLAEFGTGGATPQYPFWHLGADAGLWETHGLTKEPLVGDVHAVAGFTSRAAELLADPGVRAQALDVLRVAYLGEVDQPSLFRRVGLPVPAAPSAVDVLGALVGREIKTVTGYSNWVLDVDPASVLVRTRRSAAGESVPVRFVQDGLDRLFERGRVAADVKTLGYRSAFVAAVLATLPRAMVTRAPASVSLGYAPTVPDREFGELDRTAVARYRVEQDALRHVLIGDDPSGRCALCGRVLPVELLVAAHIKRRSECSDEERRDLRNVAMLACHLGCDRLYELGHLGVGPDGTVLAASASGALAEQLAPLAGRTSGAHHDRSAAYFAWHRDRVFRG</sequence>
<evidence type="ECO:0000313" key="3">
    <source>
        <dbReference type="Proteomes" id="UP000006281"/>
    </source>
</evidence>
<accession>K0K159</accession>